<dbReference type="EMBL" id="CABFVA020000007">
    <property type="protein sequence ID" value="VVM04636.1"/>
    <property type="molecule type" value="Genomic_DNA"/>
</dbReference>
<evidence type="ECO:0000313" key="8">
    <source>
        <dbReference type="EMBL" id="VVM04636.1"/>
    </source>
</evidence>
<reference evidence="8 9" key="1">
    <citation type="submission" date="2019-09" db="EMBL/GenBank/DDBJ databases">
        <authorList>
            <person name="Cremers G."/>
        </authorList>
    </citation>
    <scope>NUCLEOTIDE SEQUENCE [LARGE SCALE GENOMIC DNA]</scope>
    <source>
        <strain evidence="8">4A</strain>
    </source>
</reference>
<dbReference type="InterPro" id="IPR019494">
    <property type="entry name" value="FIST_C"/>
</dbReference>
<keyword evidence="9" id="KW-1185">Reference proteome</keyword>
<evidence type="ECO:0000313" key="9">
    <source>
        <dbReference type="Proteomes" id="UP000334923"/>
    </source>
</evidence>
<evidence type="ECO:0000256" key="5">
    <source>
        <dbReference type="ARBA" id="ARBA00023136"/>
    </source>
</evidence>
<dbReference type="PIRSF" id="PIRSF018953">
    <property type="entry name" value="UCP018953"/>
    <property type="match status" value="1"/>
</dbReference>
<proteinExistence type="predicted"/>
<evidence type="ECO:0000256" key="4">
    <source>
        <dbReference type="ARBA" id="ARBA00022989"/>
    </source>
</evidence>
<dbReference type="SMART" id="SM00897">
    <property type="entry name" value="FIST"/>
    <property type="match status" value="1"/>
</dbReference>
<evidence type="ECO:0008006" key="10">
    <source>
        <dbReference type="Google" id="ProtNLM"/>
    </source>
</evidence>
<sequence length="391" mass="41576">MDAPRAVSAAYSGSFSESASRALVEDLRAKLGGDPSLALVFASSSYAPNLSDLCEVLTIYGHAPLLVAVTGQGFLAEGAEFEAEEGFSVLFLRHPEMRAIPIALSAEEVEAEDDPLAWHRLTGVGPKEAAGWLLFANPHVLPVERLLRIWNRAYPAVPVWGGLAGGASDGETAVFLDRKPVEGGVAIALQGKIGFHVVVSQGCRPIGDPYTVTGADRNVLYTLGSGSAYQALATAFESLSEREREKAHGHIFIGLAVSEYRDEFRQGDFLVRNILGADPSSGAVAVGALVRVGQTLQYQLRDPDSAEQSLRQLLQAEKAEFFSKRKPLAALVSLCAGRGKGLFGVAGRDAGLIQELFPELPAAGFFANGEIGPVGKFNFLHGYSASVLFFS</sequence>
<dbReference type="Pfam" id="PF08495">
    <property type="entry name" value="FIST"/>
    <property type="match status" value="1"/>
</dbReference>
<dbReference type="OrthoDB" id="9770435at2"/>
<evidence type="ECO:0000256" key="3">
    <source>
        <dbReference type="ARBA" id="ARBA00022692"/>
    </source>
</evidence>
<feature type="domain" description="FIST C-domain" evidence="7">
    <location>
        <begin position="228"/>
        <end position="374"/>
    </location>
</feature>
<dbReference type="InterPro" id="IPR016741">
    <property type="entry name" value="UCP018953"/>
</dbReference>
<evidence type="ECO:0000256" key="2">
    <source>
        <dbReference type="ARBA" id="ARBA00022475"/>
    </source>
</evidence>
<dbReference type="SMART" id="SM01204">
    <property type="entry name" value="FIST_C"/>
    <property type="match status" value="1"/>
</dbReference>
<evidence type="ECO:0000259" key="6">
    <source>
        <dbReference type="SMART" id="SM00897"/>
    </source>
</evidence>
<keyword evidence="3" id="KW-0812">Transmembrane</keyword>
<keyword evidence="2" id="KW-1003">Cell membrane</keyword>
<organism evidence="8 9">
    <name type="scientific">Methylacidimicrobium tartarophylax</name>
    <dbReference type="NCBI Taxonomy" id="1041768"/>
    <lineage>
        <taxon>Bacteria</taxon>
        <taxon>Pseudomonadati</taxon>
        <taxon>Verrucomicrobiota</taxon>
        <taxon>Methylacidimicrobium</taxon>
    </lineage>
</organism>
<dbReference type="PANTHER" id="PTHR14939">
    <property type="entry name" value="F-BOX ONLY PROTEIN 22"/>
    <property type="match status" value="1"/>
</dbReference>
<comment type="subcellular location">
    <subcellularLocation>
        <location evidence="1">Cell membrane</location>
        <topology evidence="1">Multi-pass membrane protein</topology>
    </subcellularLocation>
</comment>
<dbReference type="GO" id="GO:0005886">
    <property type="term" value="C:plasma membrane"/>
    <property type="evidence" value="ECO:0007669"/>
    <property type="project" value="UniProtKB-SubCell"/>
</dbReference>
<evidence type="ECO:0000256" key="1">
    <source>
        <dbReference type="ARBA" id="ARBA00004651"/>
    </source>
</evidence>
<dbReference type="AlphaFoldDB" id="A0A5E6M8G4"/>
<keyword evidence="5" id="KW-0472">Membrane</keyword>
<gene>
    <name evidence="8" type="ORF">MAMT_00204</name>
</gene>
<dbReference type="InterPro" id="IPR013702">
    <property type="entry name" value="FIST_domain_N"/>
</dbReference>
<dbReference type="PANTHER" id="PTHR14939:SF5">
    <property type="entry name" value="F-BOX ONLY PROTEIN 22"/>
    <property type="match status" value="1"/>
</dbReference>
<accession>A0A5E6M8G4</accession>
<name>A0A5E6M8G4_9BACT</name>
<keyword evidence="4" id="KW-1133">Transmembrane helix</keyword>
<dbReference type="Pfam" id="PF10442">
    <property type="entry name" value="FIST_C"/>
    <property type="match status" value="1"/>
</dbReference>
<dbReference type="RefSeq" id="WP_142659083.1">
    <property type="nucleotide sequence ID" value="NZ_CABFVA020000007.1"/>
</dbReference>
<feature type="domain" description="FIST" evidence="6">
    <location>
        <begin position="34"/>
        <end position="227"/>
    </location>
</feature>
<protein>
    <recommendedName>
        <fullName evidence="10">FIST C-domain domain-containing protein</fullName>
    </recommendedName>
</protein>
<dbReference type="Proteomes" id="UP000334923">
    <property type="component" value="Unassembled WGS sequence"/>
</dbReference>
<evidence type="ECO:0000259" key="7">
    <source>
        <dbReference type="SMART" id="SM01204"/>
    </source>
</evidence>